<proteinExistence type="predicted"/>
<protein>
    <submittedName>
        <fullName evidence="4">Cytidyltransferase</fullName>
    </submittedName>
</protein>
<feature type="domain" description="Cytidyltransferase-like" evidence="3">
    <location>
        <begin position="52"/>
        <end position="120"/>
    </location>
</feature>
<keyword evidence="1 4" id="KW-0808">Transferase</keyword>
<accession>A0A223S9V7</accession>
<dbReference type="PANTHER" id="PTHR43793:SF2">
    <property type="entry name" value="BIFUNCTIONAL PROTEIN HLDE"/>
    <property type="match status" value="1"/>
</dbReference>
<dbReference type="SUPFAM" id="SSF52374">
    <property type="entry name" value="Nucleotidylyl transferase"/>
    <property type="match status" value="1"/>
</dbReference>
<evidence type="ECO:0000256" key="1">
    <source>
        <dbReference type="ARBA" id="ARBA00022679"/>
    </source>
</evidence>
<dbReference type="Pfam" id="PF01467">
    <property type="entry name" value="CTP_transf_like"/>
    <property type="match status" value="1"/>
</dbReference>
<evidence type="ECO:0000313" key="4">
    <source>
        <dbReference type="EMBL" id="ASU84836.1"/>
    </source>
</evidence>
<dbReference type="PANTHER" id="PTHR43793">
    <property type="entry name" value="FAD SYNTHASE"/>
    <property type="match status" value="1"/>
</dbReference>
<keyword evidence="2" id="KW-0548">Nucleotidyltransferase</keyword>
<evidence type="ECO:0000313" key="5">
    <source>
        <dbReference type="Proteomes" id="UP000215005"/>
    </source>
</evidence>
<dbReference type="AlphaFoldDB" id="A0A223S9V7"/>
<reference evidence="4 5" key="1">
    <citation type="submission" date="2017-08" db="EMBL/GenBank/DDBJ databases">
        <title>The complete genome sequence of Nocardiopsis gilva YIM 90087.</title>
        <authorList>
            <person name="Yin M."/>
            <person name="Tang S."/>
        </authorList>
    </citation>
    <scope>NUCLEOTIDE SEQUENCE [LARGE SCALE GENOMIC DNA]</scope>
    <source>
        <strain evidence="4 5">YIM 90087</strain>
    </source>
</reference>
<dbReference type="KEGG" id="ngv:CDO52_20360"/>
<dbReference type="NCBIfam" id="TIGR00125">
    <property type="entry name" value="cyt_tran_rel"/>
    <property type="match status" value="1"/>
</dbReference>
<dbReference type="InterPro" id="IPR004821">
    <property type="entry name" value="Cyt_trans-like"/>
</dbReference>
<dbReference type="InterPro" id="IPR050385">
    <property type="entry name" value="Archaeal_FAD_synthase"/>
</dbReference>
<organism evidence="4 5">
    <name type="scientific">Nocardiopsis gilva YIM 90087</name>
    <dbReference type="NCBI Taxonomy" id="1235441"/>
    <lineage>
        <taxon>Bacteria</taxon>
        <taxon>Bacillati</taxon>
        <taxon>Actinomycetota</taxon>
        <taxon>Actinomycetes</taxon>
        <taxon>Streptosporangiales</taxon>
        <taxon>Nocardiopsidaceae</taxon>
        <taxon>Nocardiopsis</taxon>
    </lineage>
</organism>
<dbReference type="GO" id="GO:0016779">
    <property type="term" value="F:nucleotidyltransferase activity"/>
    <property type="evidence" value="ECO:0007669"/>
    <property type="project" value="UniProtKB-KW"/>
</dbReference>
<keyword evidence="5" id="KW-1185">Reference proteome</keyword>
<gene>
    <name evidence="4" type="ORF">CDO52_20360</name>
</gene>
<sequence length="188" mass="20266">MRAPSARRPRRSFAPVAKVESMSSPDPLFVRVPGLVSRWFSDPVVEVSPAVVTGVFDVLHVGHVRFLSAIRDRGLPLVVGVEDDERVRAWKGRGRPVNPDVERAEMLDALACVEGVFIISGPPETADWESYADLLRPLSPAALAFTAGDTYAEAKRRGAAALGAEAWELPLTPGRSTTAALGRLARSL</sequence>
<dbReference type="InterPro" id="IPR014729">
    <property type="entry name" value="Rossmann-like_a/b/a_fold"/>
</dbReference>
<dbReference type="Gene3D" id="3.40.50.620">
    <property type="entry name" value="HUPs"/>
    <property type="match status" value="1"/>
</dbReference>
<dbReference type="Proteomes" id="UP000215005">
    <property type="component" value="Chromosome"/>
</dbReference>
<name>A0A223S9V7_9ACTN</name>
<evidence type="ECO:0000259" key="3">
    <source>
        <dbReference type="Pfam" id="PF01467"/>
    </source>
</evidence>
<dbReference type="EMBL" id="CP022753">
    <property type="protein sequence ID" value="ASU84836.1"/>
    <property type="molecule type" value="Genomic_DNA"/>
</dbReference>
<evidence type="ECO:0000256" key="2">
    <source>
        <dbReference type="ARBA" id="ARBA00022695"/>
    </source>
</evidence>